<dbReference type="Pfam" id="PF00226">
    <property type="entry name" value="DnaJ"/>
    <property type="match status" value="1"/>
</dbReference>
<evidence type="ECO:0000256" key="1">
    <source>
        <dbReference type="ARBA" id="ARBA00023186"/>
    </source>
</evidence>
<evidence type="ECO:0000259" key="2">
    <source>
        <dbReference type="PROSITE" id="PS50076"/>
    </source>
</evidence>
<dbReference type="PRINTS" id="PR00625">
    <property type="entry name" value="JDOMAIN"/>
</dbReference>
<dbReference type="PANTHER" id="PTHR44145">
    <property type="entry name" value="DNAJ HOMOLOG SUBFAMILY A MEMBER 3, MITOCHONDRIAL"/>
    <property type="match status" value="1"/>
</dbReference>
<dbReference type="InterPro" id="IPR001623">
    <property type="entry name" value="DnaJ_domain"/>
</dbReference>
<dbReference type="PROSITE" id="PS00636">
    <property type="entry name" value="DNAJ_1"/>
    <property type="match status" value="1"/>
</dbReference>
<dbReference type="InterPro" id="IPR036869">
    <property type="entry name" value="J_dom_sf"/>
</dbReference>
<dbReference type="GO" id="GO:0051082">
    <property type="term" value="F:unfolded protein binding"/>
    <property type="evidence" value="ECO:0007669"/>
    <property type="project" value="InterPro"/>
</dbReference>
<dbReference type="GO" id="GO:0006457">
    <property type="term" value="P:protein folding"/>
    <property type="evidence" value="ECO:0007669"/>
    <property type="project" value="InterPro"/>
</dbReference>
<accession>A0A7D3UPM8</accession>
<dbReference type="Proteomes" id="UP001162001">
    <property type="component" value="Segment"/>
</dbReference>
<dbReference type="CDD" id="cd06257">
    <property type="entry name" value="DnaJ"/>
    <property type="match status" value="1"/>
</dbReference>
<dbReference type="InterPro" id="IPR008971">
    <property type="entry name" value="HSP40/DnaJ_pept-bd"/>
</dbReference>
<evidence type="ECO:0000313" key="3">
    <source>
        <dbReference type="EMBL" id="QKF94048.1"/>
    </source>
</evidence>
<sequence length="317" mass="37481">MNFYDILCINNNASKNDIRKAYSKLVKKYHPDKTNEPDAKEKFQEIQTAYEILYDDEKRKQYDSMTIEERLHVYDLIKQYFTDIKPQYFHFYDSVVNFIYEKEEDAFKNDINNFNIRNIFTRIVDKIKNESIVKNITKNSYKNYIDITENNTTINISLKDRYESLFKYGKVITDNNINEYIIPIYENTFVINDPVKGVFNLTINTEQDKNFSLINNYDLLHIKKISLSQYIYGGKIKIYLPNGEINTFDFDSCLEKKPVFVLNKKGLPKIVNGVEDRGDLYIYLTIEGINSINEDDVSQTYAKTIEETIKLLFPPIE</sequence>
<dbReference type="SMART" id="SM00271">
    <property type="entry name" value="DnaJ"/>
    <property type="match status" value="1"/>
</dbReference>
<dbReference type="PANTHER" id="PTHR44145:SF3">
    <property type="entry name" value="DNAJ HOMOLOG SUBFAMILY A MEMBER 3, MITOCHONDRIAL"/>
    <property type="match status" value="1"/>
</dbReference>
<name>A0A7D3UPM8_9VIRU</name>
<dbReference type="SUPFAM" id="SSF46565">
    <property type="entry name" value="Chaperone J-domain"/>
    <property type="match status" value="1"/>
</dbReference>
<dbReference type="EMBL" id="MT418680">
    <property type="protein sequence ID" value="QKF94048.1"/>
    <property type="molecule type" value="Genomic_DNA"/>
</dbReference>
<reference evidence="3 4" key="1">
    <citation type="submission" date="2020-04" db="EMBL/GenBank/DDBJ databases">
        <title>Advantages and limits of metagenomic assembly and binning of a giant virus.</title>
        <authorList>
            <person name="Schulz F."/>
            <person name="Andreani J."/>
            <person name="Francis R."/>
            <person name="Boudjemaa H."/>
            <person name="Bou Khalil J.Y."/>
            <person name="Lee J."/>
            <person name="La Scola B."/>
            <person name="Woyke T."/>
        </authorList>
    </citation>
    <scope>NUCLEOTIDE SEQUENCE [LARGE SCALE GENOMIC DNA]</scope>
    <source>
        <strain evidence="3 4">FV1/VV64</strain>
    </source>
</reference>
<dbReference type="InterPro" id="IPR002939">
    <property type="entry name" value="DnaJ_C"/>
</dbReference>
<proteinExistence type="predicted"/>
<organism evidence="3 4">
    <name type="scientific">Fadolivirus FV1/VV64</name>
    <dbReference type="NCBI Taxonomy" id="3070911"/>
    <lineage>
        <taxon>Viruses</taxon>
        <taxon>Varidnaviria</taxon>
        <taxon>Bamfordvirae</taxon>
        <taxon>Nucleocytoviricota</taxon>
        <taxon>Megaviricetes</taxon>
        <taxon>Imitervirales</taxon>
        <taxon>Mimiviridae</taxon>
        <taxon>Klosneuvirinae</taxon>
        <taxon>Fadolivirus</taxon>
        <taxon>Fadolivirus algeromassiliense</taxon>
    </lineage>
</organism>
<feature type="domain" description="J" evidence="2">
    <location>
        <begin position="2"/>
        <end position="66"/>
    </location>
</feature>
<keyword evidence="4" id="KW-1185">Reference proteome</keyword>
<dbReference type="Pfam" id="PF01556">
    <property type="entry name" value="DnaJ_C"/>
    <property type="match status" value="1"/>
</dbReference>
<gene>
    <name evidence="3" type="ORF">Fadolivirus_1_590</name>
</gene>
<keyword evidence="1" id="KW-0143">Chaperone</keyword>
<protein>
    <submittedName>
        <fullName evidence="3">DnaJ chaperone protein</fullName>
    </submittedName>
</protein>
<dbReference type="SUPFAM" id="SSF49493">
    <property type="entry name" value="HSP40/DnaJ peptide-binding domain"/>
    <property type="match status" value="1"/>
</dbReference>
<dbReference type="PROSITE" id="PS50076">
    <property type="entry name" value="DNAJ_2"/>
    <property type="match status" value="1"/>
</dbReference>
<dbReference type="InterPro" id="IPR051938">
    <property type="entry name" value="Apopto_cytoskel_mod"/>
</dbReference>
<dbReference type="Gene3D" id="2.60.260.20">
    <property type="entry name" value="Urease metallochaperone UreE, N-terminal domain"/>
    <property type="match status" value="1"/>
</dbReference>
<dbReference type="Gene3D" id="1.10.287.110">
    <property type="entry name" value="DnaJ domain"/>
    <property type="match status" value="1"/>
</dbReference>
<evidence type="ECO:0000313" key="4">
    <source>
        <dbReference type="Proteomes" id="UP001162001"/>
    </source>
</evidence>
<dbReference type="InterPro" id="IPR018253">
    <property type="entry name" value="DnaJ_domain_CS"/>
</dbReference>